<evidence type="ECO:0000256" key="5">
    <source>
        <dbReference type="ARBA" id="ARBA00022573"/>
    </source>
</evidence>
<organism evidence="10 11">
    <name type="scientific">Mycolicibacterium mageritense</name>
    <name type="common">Mycobacterium mageritense</name>
    <dbReference type="NCBI Taxonomy" id="53462"/>
    <lineage>
        <taxon>Bacteria</taxon>
        <taxon>Bacillati</taxon>
        <taxon>Actinomycetota</taxon>
        <taxon>Actinomycetes</taxon>
        <taxon>Mycobacteriales</taxon>
        <taxon>Mycobacteriaceae</taxon>
        <taxon>Mycolicibacterium</taxon>
    </lineage>
</organism>
<keyword evidence="4 9" id="KW-1003">Cell membrane</keyword>
<evidence type="ECO:0000256" key="4">
    <source>
        <dbReference type="ARBA" id="ARBA00022475"/>
    </source>
</evidence>
<protein>
    <recommendedName>
        <fullName evidence="9">Cobalamin biosynthesis protein CobD</fullName>
    </recommendedName>
</protein>
<reference evidence="10" key="1">
    <citation type="submission" date="2023-03" db="EMBL/GenBank/DDBJ databases">
        <title>Draft genome sequence of a Mycolicibacterium mageritense strain H4_3_1 isolated from a hybrid biological-inorganic system reactor.</title>
        <authorList>
            <person name="Feng X."/>
            <person name="Kazama D."/>
            <person name="Sato K."/>
            <person name="Kobayashi H."/>
        </authorList>
    </citation>
    <scope>NUCLEOTIDE SEQUENCE</scope>
    <source>
        <strain evidence="10">H4_3_1</strain>
    </source>
</reference>
<evidence type="ECO:0000256" key="6">
    <source>
        <dbReference type="ARBA" id="ARBA00022692"/>
    </source>
</evidence>
<accession>A0AAI8XS08</accession>
<comment type="subcellular location">
    <subcellularLocation>
        <location evidence="1 9">Cell membrane</location>
        <topology evidence="1 9">Multi-pass membrane protein</topology>
    </subcellularLocation>
</comment>
<keyword evidence="8 9" id="KW-0472">Membrane</keyword>
<feature type="transmembrane region" description="Helical" evidence="9">
    <location>
        <begin position="52"/>
        <end position="70"/>
    </location>
</feature>
<dbReference type="GO" id="GO:0048472">
    <property type="term" value="F:threonine-phosphate decarboxylase activity"/>
    <property type="evidence" value="ECO:0007669"/>
    <property type="project" value="InterPro"/>
</dbReference>
<evidence type="ECO:0000256" key="8">
    <source>
        <dbReference type="ARBA" id="ARBA00023136"/>
    </source>
</evidence>
<dbReference type="GO" id="GO:0015420">
    <property type="term" value="F:ABC-type vitamin B12 transporter activity"/>
    <property type="evidence" value="ECO:0007669"/>
    <property type="project" value="UniProtKB-UniRule"/>
</dbReference>
<dbReference type="AlphaFoldDB" id="A0AAI8XS08"/>
<dbReference type="PANTHER" id="PTHR34308">
    <property type="entry name" value="COBALAMIN BIOSYNTHESIS PROTEIN CBIB"/>
    <property type="match status" value="1"/>
</dbReference>
<dbReference type="EMBL" id="AP027452">
    <property type="protein sequence ID" value="BDY32696.1"/>
    <property type="molecule type" value="Genomic_DNA"/>
</dbReference>
<evidence type="ECO:0000313" key="10">
    <source>
        <dbReference type="EMBL" id="BDY32696.1"/>
    </source>
</evidence>
<keyword evidence="7 9" id="KW-1133">Transmembrane helix</keyword>
<dbReference type="HAMAP" id="MF_00024">
    <property type="entry name" value="CobD_CbiB"/>
    <property type="match status" value="1"/>
</dbReference>
<dbReference type="InterPro" id="IPR004485">
    <property type="entry name" value="Cobalamin_biosynth_CobD/CbiB"/>
</dbReference>
<proteinExistence type="inferred from homology"/>
<sequence>MFALTRRGRAAGIAAGYLADLLLADPRRGHPVAVFGGAAARLERRTYADSRGAGALHTGILLGALGLLGVAGRGRAWALAFAVFTALGGTSLNRVGGQMAALLADDDVAGARALLPSLCGRDPAALDPAGLTRATVESLAENTSDAQVAPLLWAAVGGVPGVLVYRGANTLDAMIGHHSPRYERFGWAAARFDDALNYVPARVTGLLVAVCAPVVGGSARAALRAWRRDASRHPSPNAGVVEASFAGALGVRLGGPTQYAHRLEIRPTLGDGRVPEVPDVARAVRLSRAVQAGAAVLALGLSAAYRSGRRASPRSSAVWRVRVARPRAMRHPRRVPDGAA</sequence>
<dbReference type="Pfam" id="PF03186">
    <property type="entry name" value="CobD_Cbib"/>
    <property type="match status" value="1"/>
</dbReference>
<dbReference type="Proteomes" id="UP001241092">
    <property type="component" value="Chromosome"/>
</dbReference>
<evidence type="ECO:0000256" key="2">
    <source>
        <dbReference type="ARBA" id="ARBA00004953"/>
    </source>
</evidence>
<keyword evidence="5 9" id="KW-0169">Cobalamin biosynthesis</keyword>
<dbReference type="GO" id="GO:0005886">
    <property type="term" value="C:plasma membrane"/>
    <property type="evidence" value="ECO:0007669"/>
    <property type="project" value="UniProtKB-SubCell"/>
</dbReference>
<evidence type="ECO:0000256" key="7">
    <source>
        <dbReference type="ARBA" id="ARBA00022989"/>
    </source>
</evidence>
<evidence type="ECO:0000256" key="9">
    <source>
        <dbReference type="HAMAP-Rule" id="MF_00024"/>
    </source>
</evidence>
<name>A0AAI8XS08_MYCME</name>
<comment type="caution">
    <text evidence="9">Lacks conserved residue(s) required for the propagation of feature annotation.</text>
</comment>
<comment type="function">
    <text evidence="9">Converts cobyric acid to cobinamide by the addition of aminopropanol on the F carboxylic group.</text>
</comment>
<comment type="similarity">
    <text evidence="3 9">Belongs to the CobD/CbiB family.</text>
</comment>
<evidence type="ECO:0000256" key="1">
    <source>
        <dbReference type="ARBA" id="ARBA00004651"/>
    </source>
</evidence>
<evidence type="ECO:0000256" key="3">
    <source>
        <dbReference type="ARBA" id="ARBA00006263"/>
    </source>
</evidence>
<dbReference type="RefSeq" id="WP_276824238.1">
    <property type="nucleotide sequence ID" value="NZ_AP027452.1"/>
</dbReference>
<evidence type="ECO:0000313" key="11">
    <source>
        <dbReference type="Proteomes" id="UP001241092"/>
    </source>
</evidence>
<dbReference type="GO" id="GO:0009236">
    <property type="term" value="P:cobalamin biosynthetic process"/>
    <property type="evidence" value="ECO:0007669"/>
    <property type="project" value="UniProtKB-UniRule"/>
</dbReference>
<dbReference type="PANTHER" id="PTHR34308:SF1">
    <property type="entry name" value="COBALAMIN BIOSYNTHESIS PROTEIN CBIB"/>
    <property type="match status" value="1"/>
</dbReference>
<comment type="pathway">
    <text evidence="2 9">Cofactor biosynthesis; adenosylcobalamin biosynthesis.</text>
</comment>
<keyword evidence="6 9" id="KW-0812">Transmembrane</keyword>
<gene>
    <name evidence="9 10" type="primary">cobD</name>
    <name evidence="10" type="ORF">hbim_06665</name>
</gene>
<dbReference type="NCBIfam" id="NF002276">
    <property type="entry name" value="PRK01209.1-4"/>
    <property type="match status" value="1"/>
</dbReference>